<dbReference type="InterPro" id="IPR013785">
    <property type="entry name" value="Aldolase_TIM"/>
</dbReference>
<evidence type="ECO:0000256" key="3">
    <source>
        <dbReference type="ARBA" id="ARBA00012910"/>
    </source>
</evidence>
<comment type="catalytic activity">
    <reaction evidence="6">
        <text>(3S)-3-hydroxy-3-methylglutaryl-CoA = acetoacetate + acetyl-CoA</text>
        <dbReference type="Rhea" id="RHEA:24404"/>
        <dbReference type="ChEBI" id="CHEBI:13705"/>
        <dbReference type="ChEBI" id="CHEBI:43074"/>
        <dbReference type="ChEBI" id="CHEBI:57288"/>
        <dbReference type="EC" id="4.1.3.4"/>
    </reaction>
</comment>
<evidence type="ECO:0000256" key="2">
    <source>
        <dbReference type="ARBA" id="ARBA00009405"/>
    </source>
</evidence>
<dbReference type="EC" id="4.1.3.4" evidence="3"/>
<evidence type="ECO:0000313" key="8">
    <source>
        <dbReference type="EMBL" id="CAG6451493.1"/>
    </source>
</evidence>
<dbReference type="Gene3D" id="3.20.20.70">
    <property type="entry name" value="Aldolase class I"/>
    <property type="match status" value="1"/>
</dbReference>
<keyword evidence="5 8" id="KW-0456">Lyase</keyword>
<dbReference type="PANTHER" id="PTHR42738:SF7">
    <property type="entry name" value="HYDROXYMETHYLGLUTARYL-COA LYASE"/>
    <property type="match status" value="1"/>
</dbReference>
<proteinExistence type="inferred from homology"/>
<dbReference type="GO" id="GO:0046951">
    <property type="term" value="P:ketone body biosynthetic process"/>
    <property type="evidence" value="ECO:0007669"/>
    <property type="project" value="TreeGrafter"/>
</dbReference>
<sequence>MLRAIQKSVRPALARSYTTKLAQPTAVRIVEVGPRDGLQNEPTILPAATKIELINALSETGLRTIEVTSFVSAKWVPQMGDNSEVLRGINKVPGISYPVLTPNLKGFEAAIAAGAEEVAVFGAASESFTKKNVNCSIEESLARFQDVMDAAKKAQVKVRGYVSTVVGCPYEGKIKPSAVVRVVDKLLEMGCYEISLGDTIGVGTPGSFTEMLREVTRIAPVNMLAVHCHDTYGQALPNILTSLDFGIAVVDASISGLGGCPYARGASGNAATEDVVYMLNGLGIETGIDLPRLVNVGKFISEKLGRQSESKVNRAMRKTKC</sequence>
<evidence type="ECO:0000259" key="7">
    <source>
        <dbReference type="PROSITE" id="PS50991"/>
    </source>
</evidence>
<dbReference type="UniPathway" id="UPA00896">
    <property type="reaction ID" value="UER00863"/>
</dbReference>
<dbReference type="SUPFAM" id="SSF51569">
    <property type="entry name" value="Aldolase"/>
    <property type="match status" value="1"/>
</dbReference>
<comment type="pathway">
    <text evidence="1">Metabolic intermediate metabolism; (S)-3-hydroxy-3-methylglutaryl-CoA degradation; acetoacetate from (S)-3-hydroxy-3-methylglutaryl-CoA: step 1/1.</text>
</comment>
<organism evidence="8">
    <name type="scientific">Culex pipiens</name>
    <name type="common">House mosquito</name>
    <dbReference type="NCBI Taxonomy" id="7175"/>
    <lineage>
        <taxon>Eukaryota</taxon>
        <taxon>Metazoa</taxon>
        <taxon>Ecdysozoa</taxon>
        <taxon>Arthropoda</taxon>
        <taxon>Hexapoda</taxon>
        <taxon>Insecta</taxon>
        <taxon>Pterygota</taxon>
        <taxon>Neoptera</taxon>
        <taxon>Endopterygota</taxon>
        <taxon>Diptera</taxon>
        <taxon>Nematocera</taxon>
        <taxon>Culicoidea</taxon>
        <taxon>Culicidae</taxon>
        <taxon>Culicinae</taxon>
        <taxon>Culicini</taxon>
        <taxon>Culex</taxon>
        <taxon>Culex</taxon>
    </lineage>
</organism>
<evidence type="ECO:0000256" key="5">
    <source>
        <dbReference type="ARBA" id="ARBA00023239"/>
    </source>
</evidence>
<dbReference type="PANTHER" id="PTHR42738">
    <property type="entry name" value="HYDROXYMETHYLGLUTARYL-COA LYASE"/>
    <property type="match status" value="1"/>
</dbReference>
<reference evidence="8" key="1">
    <citation type="submission" date="2021-05" db="EMBL/GenBank/DDBJ databases">
        <authorList>
            <person name="Alioto T."/>
            <person name="Alioto T."/>
            <person name="Gomez Garrido J."/>
        </authorList>
    </citation>
    <scope>NUCLEOTIDE SEQUENCE</scope>
</reference>
<name>A0A8D8A710_CULPI</name>
<dbReference type="EMBL" id="HBUE01018380">
    <property type="protein sequence ID" value="CAG6451494.1"/>
    <property type="molecule type" value="Transcribed_RNA"/>
</dbReference>
<dbReference type="GO" id="GO:0006552">
    <property type="term" value="P:L-leucine catabolic process"/>
    <property type="evidence" value="ECO:0007669"/>
    <property type="project" value="TreeGrafter"/>
</dbReference>
<feature type="domain" description="Pyruvate carboxyltransferase" evidence="7">
    <location>
        <begin position="27"/>
        <end position="294"/>
    </location>
</feature>
<dbReference type="AlphaFoldDB" id="A0A8D8A710"/>
<dbReference type="FunFam" id="3.20.20.70:FF:000038">
    <property type="entry name" value="Hydroxymethylglutaryl-CoA lyase, mitochondrial"/>
    <property type="match status" value="1"/>
</dbReference>
<evidence type="ECO:0000256" key="1">
    <source>
        <dbReference type="ARBA" id="ARBA00005143"/>
    </source>
</evidence>
<dbReference type="InterPro" id="IPR043594">
    <property type="entry name" value="HMGL"/>
</dbReference>
<dbReference type="Pfam" id="PF00682">
    <property type="entry name" value="HMGL-like"/>
    <property type="match status" value="1"/>
</dbReference>
<keyword evidence="4" id="KW-0479">Metal-binding</keyword>
<dbReference type="GO" id="GO:0046872">
    <property type="term" value="F:metal ion binding"/>
    <property type="evidence" value="ECO:0007669"/>
    <property type="project" value="UniProtKB-KW"/>
</dbReference>
<protein>
    <recommendedName>
        <fullName evidence="3">hydroxymethylglutaryl-CoA lyase</fullName>
        <ecNumber evidence="3">4.1.3.4</ecNumber>
    </recommendedName>
</protein>
<comment type="similarity">
    <text evidence="2">Belongs to the HMG-CoA lyase family.</text>
</comment>
<evidence type="ECO:0000256" key="4">
    <source>
        <dbReference type="ARBA" id="ARBA00022723"/>
    </source>
</evidence>
<dbReference type="GO" id="GO:0004419">
    <property type="term" value="F:hydroxymethylglutaryl-CoA lyase activity"/>
    <property type="evidence" value="ECO:0007669"/>
    <property type="project" value="UniProtKB-EC"/>
</dbReference>
<evidence type="ECO:0000256" key="6">
    <source>
        <dbReference type="ARBA" id="ARBA00049877"/>
    </source>
</evidence>
<dbReference type="CDD" id="cd07938">
    <property type="entry name" value="DRE_TIM_HMGL"/>
    <property type="match status" value="1"/>
</dbReference>
<accession>A0A8D8A710</accession>
<dbReference type="PROSITE" id="PS50991">
    <property type="entry name" value="PYR_CT"/>
    <property type="match status" value="1"/>
</dbReference>
<dbReference type="EMBL" id="HBUE01018378">
    <property type="protein sequence ID" value="CAG6451493.1"/>
    <property type="molecule type" value="Transcribed_RNA"/>
</dbReference>
<dbReference type="InterPro" id="IPR000891">
    <property type="entry name" value="PYR_CT"/>
</dbReference>
<dbReference type="NCBIfam" id="NF004283">
    <property type="entry name" value="PRK05692.1"/>
    <property type="match status" value="1"/>
</dbReference>